<evidence type="ECO:0000313" key="2">
    <source>
        <dbReference type="EMBL" id="MFC5830599.1"/>
    </source>
</evidence>
<protein>
    <submittedName>
        <fullName evidence="2">Uncharacterized protein</fullName>
    </submittedName>
</protein>
<gene>
    <name evidence="2" type="ORF">ACFPZ3_42665</name>
</gene>
<keyword evidence="1" id="KW-0472">Membrane</keyword>
<dbReference type="Proteomes" id="UP001596058">
    <property type="component" value="Unassembled WGS sequence"/>
</dbReference>
<proteinExistence type="predicted"/>
<sequence>MSRWRHLRWWLAAFVVSLLSFLSLWLPALFEGDGAVGCASYGPLPSGLAELWSDLEEMWLDLRQQVESTYGRYLALNGLPMVSVLLSGVVAAWSKRWLGTVVGVLAALVVAVVALHWAFMAFSYFLLLSCGGWEGRLPWMVWRLLPMAGFGSAVVLLIGGVRVRGAALARLGTRS</sequence>
<name>A0ABW1CYF2_9ACTN</name>
<feature type="transmembrane region" description="Helical" evidence="1">
    <location>
        <begin position="139"/>
        <end position="161"/>
    </location>
</feature>
<dbReference type="RefSeq" id="WP_379520075.1">
    <property type="nucleotide sequence ID" value="NZ_JBHSPA010000055.1"/>
</dbReference>
<keyword evidence="1" id="KW-1133">Transmembrane helix</keyword>
<evidence type="ECO:0000313" key="3">
    <source>
        <dbReference type="Proteomes" id="UP001596058"/>
    </source>
</evidence>
<feature type="transmembrane region" description="Helical" evidence="1">
    <location>
        <begin position="73"/>
        <end position="94"/>
    </location>
</feature>
<keyword evidence="1" id="KW-0812">Transmembrane</keyword>
<reference evidence="3" key="1">
    <citation type="journal article" date="2019" name="Int. J. Syst. Evol. Microbiol.">
        <title>The Global Catalogue of Microorganisms (GCM) 10K type strain sequencing project: providing services to taxonomists for standard genome sequencing and annotation.</title>
        <authorList>
            <consortium name="The Broad Institute Genomics Platform"/>
            <consortium name="The Broad Institute Genome Sequencing Center for Infectious Disease"/>
            <person name="Wu L."/>
            <person name="Ma J."/>
        </authorList>
    </citation>
    <scope>NUCLEOTIDE SEQUENCE [LARGE SCALE GENOMIC DNA]</scope>
    <source>
        <strain evidence="3">CCUG 53903</strain>
    </source>
</reference>
<dbReference type="EMBL" id="JBHSPA010000055">
    <property type="protein sequence ID" value="MFC5830599.1"/>
    <property type="molecule type" value="Genomic_DNA"/>
</dbReference>
<comment type="caution">
    <text evidence="2">The sequence shown here is derived from an EMBL/GenBank/DDBJ whole genome shotgun (WGS) entry which is preliminary data.</text>
</comment>
<accession>A0ABW1CYF2</accession>
<organism evidence="2 3">
    <name type="scientific">Nonomuraea insulae</name>
    <dbReference type="NCBI Taxonomy" id="1616787"/>
    <lineage>
        <taxon>Bacteria</taxon>
        <taxon>Bacillati</taxon>
        <taxon>Actinomycetota</taxon>
        <taxon>Actinomycetes</taxon>
        <taxon>Streptosporangiales</taxon>
        <taxon>Streptosporangiaceae</taxon>
        <taxon>Nonomuraea</taxon>
    </lineage>
</organism>
<evidence type="ECO:0000256" key="1">
    <source>
        <dbReference type="SAM" id="Phobius"/>
    </source>
</evidence>
<keyword evidence="3" id="KW-1185">Reference proteome</keyword>
<feature type="transmembrane region" description="Helical" evidence="1">
    <location>
        <begin position="101"/>
        <end position="127"/>
    </location>
</feature>